<proteinExistence type="predicted"/>
<organism evidence="1 2">
    <name type="scientific">Anopheles albimanus</name>
    <name type="common">New world malaria mosquito</name>
    <dbReference type="NCBI Taxonomy" id="7167"/>
    <lineage>
        <taxon>Eukaryota</taxon>
        <taxon>Metazoa</taxon>
        <taxon>Ecdysozoa</taxon>
        <taxon>Arthropoda</taxon>
        <taxon>Hexapoda</taxon>
        <taxon>Insecta</taxon>
        <taxon>Pterygota</taxon>
        <taxon>Neoptera</taxon>
        <taxon>Endopterygota</taxon>
        <taxon>Diptera</taxon>
        <taxon>Nematocera</taxon>
        <taxon>Culicoidea</taxon>
        <taxon>Culicidae</taxon>
        <taxon>Anophelinae</taxon>
        <taxon>Anopheles</taxon>
    </lineage>
</organism>
<evidence type="ECO:0000313" key="1">
    <source>
        <dbReference type="EnsemblMetazoa" id="AALB000236-PA"/>
    </source>
</evidence>
<dbReference type="Proteomes" id="UP000069272">
    <property type="component" value="Chromosome 2L"/>
</dbReference>
<dbReference type="STRING" id="7167.A0A182F1B2"/>
<keyword evidence="2" id="KW-1185">Reference proteome</keyword>
<dbReference type="Gene3D" id="2.60.120.650">
    <property type="entry name" value="Cupin"/>
    <property type="match status" value="1"/>
</dbReference>
<dbReference type="VEuPathDB" id="VectorBase:AALB000236"/>
<dbReference type="KEGG" id="aali:118457070"/>
<dbReference type="GO" id="GO:0016706">
    <property type="term" value="F:2-oxoglutarate-dependent dioxygenase activity"/>
    <property type="evidence" value="ECO:0007669"/>
    <property type="project" value="TreeGrafter"/>
</dbReference>
<dbReference type="InterPro" id="IPR050910">
    <property type="entry name" value="JMJD6_ArgDemeth/LysHydrox"/>
</dbReference>
<dbReference type="AlphaFoldDB" id="A0A182F1B2"/>
<reference evidence="1" key="2">
    <citation type="submission" date="2022-08" db="UniProtKB">
        <authorList>
            <consortium name="EnsemblMetazoa"/>
        </authorList>
    </citation>
    <scope>IDENTIFICATION</scope>
    <source>
        <strain evidence="1">STECLA/ALBI9_A</strain>
    </source>
</reference>
<dbReference type="EnsemblMetazoa" id="AALB000236-RA">
    <property type="protein sequence ID" value="AALB000236-PA"/>
    <property type="gene ID" value="AALB000236"/>
</dbReference>
<sequence>MDEVREKMKNFLINASASGIELNHFLARRSVPVRGADGCSAEMEPLAKFVTLRLLPHAATIRGHLRKRLAASPLAAISTILLALLLAIATVTIVGGERSRRLLHQLSSFASEDCIVTMPAELQKAFRPPEDCSFCTSVHTVPRLARVDPDEFAASYAYTGRPVIVTDATANWTALERFDYWFFKRLYETYGSGPRAERCQFFPYQTGLRSIQQALSLPPARVRYEPGTEPWYFGWSNCDPAIVRVLREHYGRPYFLPPDSENNAIDWVFMGGPGLGAHMHVDNVRLPSWQSQLKGAKEWILAPPPECLYQCEFLSVIVQTGETIVLDTNKWYHKTNVLPGPISITVGAEYD</sequence>
<name>A0A182F1B2_ANOAL</name>
<dbReference type="PANTHER" id="PTHR12480:SF19">
    <property type="entry name" value="CUPIN-LIKE DOMAIN-CONTAINING PROTEIN"/>
    <property type="match status" value="1"/>
</dbReference>
<dbReference type="VEuPathDB" id="VectorBase:AALB20_037434"/>
<dbReference type="OrthoDB" id="10063099at2759"/>
<dbReference type="RefSeq" id="XP_035774233.1">
    <property type="nucleotide sequence ID" value="XM_035918340.1"/>
</dbReference>
<evidence type="ECO:0000313" key="2">
    <source>
        <dbReference type="Proteomes" id="UP000069272"/>
    </source>
</evidence>
<reference evidence="1 2" key="1">
    <citation type="journal article" date="2017" name="G3 (Bethesda)">
        <title>The Physical Genome Mapping of Anopheles albimanus Corrected Scaffold Misassemblies and Identified Interarm Rearrangements in Genus Anopheles.</title>
        <authorList>
            <person name="Artemov G.N."/>
            <person name="Peery A.N."/>
            <person name="Jiang X."/>
            <person name="Tu Z."/>
            <person name="Stegniy V.N."/>
            <person name="Sharakhova M.V."/>
            <person name="Sharakhov I.V."/>
        </authorList>
    </citation>
    <scope>NUCLEOTIDE SEQUENCE [LARGE SCALE GENOMIC DNA]</scope>
    <source>
        <strain evidence="1 2">ALBI9_A</strain>
    </source>
</reference>
<protein>
    <recommendedName>
        <fullName evidence="3">Cupin-like domain-containing protein</fullName>
    </recommendedName>
</protein>
<dbReference type="SUPFAM" id="SSF51197">
    <property type="entry name" value="Clavaminate synthase-like"/>
    <property type="match status" value="1"/>
</dbReference>
<evidence type="ECO:0008006" key="3">
    <source>
        <dbReference type="Google" id="ProtNLM"/>
    </source>
</evidence>
<dbReference type="GeneID" id="118457070"/>
<accession>A0A182F1B2</accession>
<dbReference type="PANTHER" id="PTHR12480">
    <property type="entry name" value="ARGININE DEMETHYLASE AND LYSYL-HYDROXYLASE JMJD"/>
    <property type="match status" value="1"/>
</dbReference>